<name>Q16F44_AEDAE</name>
<dbReference type="AlphaFoldDB" id="Q16F44"/>
<protein>
    <submittedName>
        <fullName evidence="2">AAEL014905-PA</fullName>
    </submittedName>
</protein>
<gene>
    <name evidence="2" type="ORF">AaeL_AAEL014905</name>
</gene>
<evidence type="ECO:0000313" key="3">
    <source>
        <dbReference type="Proteomes" id="UP000682892"/>
    </source>
</evidence>
<feature type="region of interest" description="Disordered" evidence="1">
    <location>
        <begin position="24"/>
        <end position="52"/>
    </location>
</feature>
<dbReference type="EMBL" id="CH478514">
    <property type="protein sequence ID" value="EAT32856.1"/>
    <property type="molecule type" value="Genomic_DNA"/>
</dbReference>
<dbReference type="PaxDb" id="7159-AAEL014905-PA"/>
<reference evidence="2" key="1">
    <citation type="submission" date="2005-10" db="EMBL/GenBank/DDBJ databases">
        <authorList>
            <person name="Loftus B.J."/>
            <person name="Nene V.M."/>
            <person name="Hannick L.I."/>
            <person name="Bidwell S."/>
            <person name="Haas B."/>
            <person name="Amedeo P."/>
            <person name="Orvis J."/>
            <person name="Wortman J.R."/>
            <person name="White O.R."/>
            <person name="Salzberg S."/>
            <person name="Shumway M."/>
            <person name="Koo H."/>
            <person name="Zhao Y."/>
            <person name="Holmes M."/>
            <person name="Miller J."/>
            <person name="Schatz M."/>
            <person name="Pop M."/>
            <person name="Pai G."/>
            <person name="Utterback T."/>
            <person name="Rogers Y.-H."/>
            <person name="Kravitz S."/>
            <person name="Fraser C.M."/>
        </authorList>
    </citation>
    <scope>NUCLEOTIDE SEQUENCE</scope>
    <source>
        <strain evidence="2">Liverpool</strain>
    </source>
</reference>
<dbReference type="HOGENOM" id="CLU_2415057_0_0_1"/>
<dbReference type="Proteomes" id="UP000682892">
    <property type="component" value="Unassembled WGS sequence"/>
</dbReference>
<sequence length="92" mass="9206">MLLGGTSSLTSSLASICSLSGITGGSGRQDRLGGQSGQCSMSGTGGGVDGNLSKGRHFSLPAASSSLLDSYVNGSDSPLRNLYCQCKHHAAK</sequence>
<evidence type="ECO:0000256" key="1">
    <source>
        <dbReference type="SAM" id="MobiDB-lite"/>
    </source>
</evidence>
<evidence type="ECO:0000313" key="2">
    <source>
        <dbReference type="EMBL" id="EAT32856.1"/>
    </source>
</evidence>
<organism evidence="2 3">
    <name type="scientific">Aedes aegypti</name>
    <name type="common">Yellowfever mosquito</name>
    <name type="synonym">Culex aegypti</name>
    <dbReference type="NCBI Taxonomy" id="7159"/>
    <lineage>
        <taxon>Eukaryota</taxon>
        <taxon>Metazoa</taxon>
        <taxon>Ecdysozoa</taxon>
        <taxon>Arthropoda</taxon>
        <taxon>Hexapoda</taxon>
        <taxon>Insecta</taxon>
        <taxon>Pterygota</taxon>
        <taxon>Neoptera</taxon>
        <taxon>Endopterygota</taxon>
        <taxon>Diptera</taxon>
        <taxon>Nematocera</taxon>
        <taxon>Culicoidea</taxon>
        <taxon>Culicidae</taxon>
        <taxon>Culicinae</taxon>
        <taxon>Aedini</taxon>
        <taxon>Aedes</taxon>
        <taxon>Stegomyia</taxon>
    </lineage>
</organism>
<accession>Q16F44</accession>
<proteinExistence type="predicted"/>
<reference evidence="2" key="3">
    <citation type="submission" date="2012-09" db="EMBL/GenBank/DDBJ databases">
        <authorList>
            <consortium name="VectorBase"/>
        </authorList>
    </citation>
    <scope>NUCLEOTIDE SEQUENCE</scope>
    <source>
        <strain evidence="2">Liverpool</strain>
    </source>
</reference>
<reference evidence="2" key="2">
    <citation type="journal article" date="2007" name="Science">
        <title>Genome sequence of Aedes aegypti, a major arbovirus vector.</title>
        <authorList>
            <person name="Nene V."/>
            <person name="Wortman J.R."/>
            <person name="Lawson D."/>
            <person name="Haas B."/>
            <person name="Kodira C."/>
            <person name="Tu Z.J."/>
            <person name="Loftus B."/>
            <person name="Xi Z."/>
            <person name="Megy K."/>
            <person name="Grabherr M."/>
            <person name="Ren Q."/>
            <person name="Zdobnov E.M."/>
            <person name="Lobo N.F."/>
            <person name="Campbell K.S."/>
            <person name="Brown S.E."/>
            <person name="Bonaldo M.F."/>
            <person name="Zhu J."/>
            <person name="Sinkins S.P."/>
            <person name="Hogenkamp D.G."/>
            <person name="Amedeo P."/>
            <person name="Arensburger P."/>
            <person name="Atkinson P.W."/>
            <person name="Bidwell S."/>
            <person name="Biedler J."/>
            <person name="Birney E."/>
            <person name="Bruggner R.V."/>
            <person name="Costas J."/>
            <person name="Coy M.R."/>
            <person name="Crabtree J."/>
            <person name="Crawford M."/>
            <person name="Debruyn B."/>
            <person name="Decaprio D."/>
            <person name="Eiglmeier K."/>
            <person name="Eisenstadt E."/>
            <person name="El-Dorry H."/>
            <person name="Gelbart W.M."/>
            <person name="Gomes S.L."/>
            <person name="Hammond M."/>
            <person name="Hannick L.I."/>
            <person name="Hogan J.R."/>
            <person name="Holmes M.H."/>
            <person name="Jaffe D."/>
            <person name="Johnston J.S."/>
            <person name="Kennedy R.C."/>
            <person name="Koo H."/>
            <person name="Kravitz S."/>
            <person name="Kriventseva E.V."/>
            <person name="Kulp D."/>
            <person name="Labutti K."/>
            <person name="Lee E."/>
            <person name="Li S."/>
            <person name="Lovin D.D."/>
            <person name="Mao C."/>
            <person name="Mauceli E."/>
            <person name="Menck C.F."/>
            <person name="Miller J.R."/>
            <person name="Montgomery P."/>
            <person name="Mori A."/>
            <person name="Nascimento A.L."/>
            <person name="Naveira H.F."/>
            <person name="Nusbaum C."/>
            <person name="O'leary S."/>
            <person name="Orvis J."/>
            <person name="Pertea M."/>
            <person name="Quesneville H."/>
            <person name="Reidenbach K.R."/>
            <person name="Rogers Y.H."/>
            <person name="Roth C.W."/>
            <person name="Schneider J.R."/>
            <person name="Schatz M."/>
            <person name="Shumway M."/>
            <person name="Stanke M."/>
            <person name="Stinson E.O."/>
            <person name="Tubio J.M."/>
            <person name="Vanzee J.P."/>
            <person name="Verjovski-Almeida S."/>
            <person name="Werner D."/>
            <person name="White O."/>
            <person name="Wyder S."/>
            <person name="Zeng Q."/>
            <person name="Zhao Q."/>
            <person name="Zhao Y."/>
            <person name="Hill C.A."/>
            <person name="Raikhel A.S."/>
            <person name="Soares M.B."/>
            <person name="Knudson D.L."/>
            <person name="Lee N.H."/>
            <person name="Galagan J."/>
            <person name="Salzberg S.L."/>
            <person name="Paulsen I.T."/>
            <person name="Dimopoulos G."/>
            <person name="Collins F.H."/>
            <person name="Birren B."/>
            <person name="Fraser-Liggett C.M."/>
            <person name="Severson D.W."/>
        </authorList>
    </citation>
    <scope>NUCLEOTIDE SEQUENCE [LARGE SCALE GENOMIC DNA]</scope>
    <source>
        <strain evidence="2">Liverpool</strain>
    </source>
</reference>